<dbReference type="SMART" id="SM00110">
    <property type="entry name" value="C1Q"/>
    <property type="match status" value="1"/>
</dbReference>
<dbReference type="Proteomes" id="UP001164746">
    <property type="component" value="Chromosome 1"/>
</dbReference>
<evidence type="ECO:0000313" key="5">
    <source>
        <dbReference type="Proteomes" id="UP001164746"/>
    </source>
</evidence>
<dbReference type="PRINTS" id="PR00007">
    <property type="entry name" value="COMPLEMNTC1Q"/>
</dbReference>
<evidence type="ECO:0000313" key="4">
    <source>
        <dbReference type="EMBL" id="WAQ93803.1"/>
    </source>
</evidence>
<dbReference type="PANTHER" id="PTHR15427">
    <property type="entry name" value="EMILIN ELASTIN MICROFIBRIL INTERFACE-LOCATED PROTEIN ELASTIN MICROFIBRIL INTERFACER"/>
    <property type="match status" value="1"/>
</dbReference>
<dbReference type="EMBL" id="CP111012">
    <property type="protein sequence ID" value="WAQ93803.1"/>
    <property type="molecule type" value="Genomic_DNA"/>
</dbReference>
<comment type="subcellular location">
    <subcellularLocation>
        <location evidence="1">Secreted</location>
    </subcellularLocation>
</comment>
<reference evidence="4" key="1">
    <citation type="submission" date="2022-11" db="EMBL/GenBank/DDBJ databases">
        <title>Centuries of genome instability and evolution in soft-shell clam transmissible cancer (bioRxiv).</title>
        <authorList>
            <person name="Hart S.F.M."/>
            <person name="Yonemitsu M.A."/>
            <person name="Giersch R.M."/>
            <person name="Beal B.F."/>
            <person name="Arriagada G."/>
            <person name="Davis B.W."/>
            <person name="Ostrander E.A."/>
            <person name="Goff S.P."/>
            <person name="Metzger M.J."/>
        </authorList>
    </citation>
    <scope>NUCLEOTIDE SEQUENCE</scope>
    <source>
        <strain evidence="4">MELC-2E11</strain>
        <tissue evidence="4">Siphon/mantle</tissue>
    </source>
</reference>
<sequence length="165" mass="18215">MKLSGKLTNRELGFKLIWKYCEMKERTQNLTVLFRAREVVEYTLSTRNDIIIFSNVLFNVGGGYNSETGKFTAPVAGTYLFTVSLCPISGKSIFYKIVVNEDVVANGHSFSVSGYPCVSGNAIVQLDAIDVVYVKSTYTGDVLLKSGLYEPMYDAKSNSFSGVLL</sequence>
<organism evidence="4 5">
    <name type="scientific">Mya arenaria</name>
    <name type="common">Soft-shell clam</name>
    <dbReference type="NCBI Taxonomy" id="6604"/>
    <lineage>
        <taxon>Eukaryota</taxon>
        <taxon>Metazoa</taxon>
        <taxon>Spiralia</taxon>
        <taxon>Lophotrochozoa</taxon>
        <taxon>Mollusca</taxon>
        <taxon>Bivalvia</taxon>
        <taxon>Autobranchia</taxon>
        <taxon>Heteroconchia</taxon>
        <taxon>Euheterodonta</taxon>
        <taxon>Imparidentia</taxon>
        <taxon>Neoheterodontei</taxon>
        <taxon>Myida</taxon>
        <taxon>Myoidea</taxon>
        <taxon>Myidae</taxon>
        <taxon>Mya</taxon>
    </lineage>
</organism>
<gene>
    <name evidence="4" type="ORF">MAR_006274</name>
</gene>
<accession>A0ABY7DA39</accession>
<evidence type="ECO:0000256" key="2">
    <source>
        <dbReference type="ARBA" id="ARBA00022525"/>
    </source>
</evidence>
<dbReference type="PROSITE" id="PS50871">
    <property type="entry name" value="C1Q"/>
    <property type="match status" value="1"/>
</dbReference>
<dbReference type="SUPFAM" id="SSF49842">
    <property type="entry name" value="TNF-like"/>
    <property type="match status" value="1"/>
</dbReference>
<dbReference type="InterPro" id="IPR050392">
    <property type="entry name" value="Collagen/C1q_domain"/>
</dbReference>
<proteinExistence type="predicted"/>
<name>A0ABY7DA39_MYAAR</name>
<feature type="domain" description="C1q" evidence="3">
    <location>
        <begin position="27"/>
        <end position="165"/>
    </location>
</feature>
<keyword evidence="5" id="KW-1185">Reference proteome</keyword>
<dbReference type="InterPro" id="IPR008983">
    <property type="entry name" value="Tumour_necrosis_fac-like_dom"/>
</dbReference>
<dbReference type="InterPro" id="IPR001073">
    <property type="entry name" value="C1q_dom"/>
</dbReference>
<dbReference type="PANTHER" id="PTHR15427:SF33">
    <property type="entry name" value="COLLAGEN IV NC1 DOMAIN-CONTAINING PROTEIN"/>
    <property type="match status" value="1"/>
</dbReference>
<keyword evidence="2" id="KW-0964">Secreted</keyword>
<dbReference type="Gene3D" id="2.60.120.40">
    <property type="match status" value="1"/>
</dbReference>
<evidence type="ECO:0000256" key="1">
    <source>
        <dbReference type="ARBA" id="ARBA00004613"/>
    </source>
</evidence>
<protein>
    <submittedName>
        <fullName evidence="4">C1QT5-like protein</fullName>
    </submittedName>
</protein>
<dbReference type="Pfam" id="PF00386">
    <property type="entry name" value="C1q"/>
    <property type="match status" value="1"/>
</dbReference>
<evidence type="ECO:0000259" key="3">
    <source>
        <dbReference type="PROSITE" id="PS50871"/>
    </source>
</evidence>